<dbReference type="Proteomes" id="UP001177295">
    <property type="component" value="Chromosome"/>
</dbReference>
<dbReference type="RefSeq" id="WP_376754320.1">
    <property type="nucleotide sequence ID" value="NZ_CP124550.1"/>
</dbReference>
<feature type="compositionally biased region" description="Low complexity" evidence="2">
    <location>
        <begin position="48"/>
        <end position="67"/>
    </location>
</feature>
<feature type="transmembrane region" description="Helical" evidence="3">
    <location>
        <begin position="209"/>
        <end position="228"/>
    </location>
</feature>
<keyword evidence="3" id="KW-0812">Transmembrane</keyword>
<dbReference type="NCBIfam" id="TIGR01076">
    <property type="entry name" value="sortase_fam"/>
    <property type="match status" value="1"/>
</dbReference>
<feature type="compositionally biased region" description="Basic and acidic residues" evidence="2">
    <location>
        <begin position="104"/>
        <end position="119"/>
    </location>
</feature>
<keyword evidence="5" id="KW-1185">Reference proteome</keyword>
<evidence type="ECO:0000256" key="3">
    <source>
        <dbReference type="SAM" id="Phobius"/>
    </source>
</evidence>
<name>A0ABY8WVB5_9BACT</name>
<dbReference type="Gene3D" id="2.40.260.10">
    <property type="entry name" value="Sortase"/>
    <property type="match status" value="1"/>
</dbReference>
<protein>
    <submittedName>
        <fullName evidence="4">Sortase</fullName>
    </submittedName>
</protein>
<proteinExistence type="predicted"/>
<reference evidence="4 5" key="1">
    <citation type="journal article" date="2023" name="Cell">
        <title>Genetic manipulation of Patescibacteria provides mechanistic insights into microbial dark matter and the epibiotic lifestyle.</title>
        <authorList>
            <person name="Wang Y."/>
            <person name="Gallagher L.A."/>
            <person name="Andrade P.A."/>
            <person name="Liu A."/>
            <person name="Humphreys I.R."/>
            <person name="Turkarslan S."/>
            <person name="Cutler K.J."/>
            <person name="Arrieta-Ortiz M.L."/>
            <person name="Li Y."/>
            <person name="Radey M.C."/>
            <person name="McLean J.S."/>
            <person name="Cong Q."/>
            <person name="Baker D."/>
            <person name="Baliga N.S."/>
            <person name="Peterson S.B."/>
            <person name="Mougous J.D."/>
        </authorList>
    </citation>
    <scope>NUCLEOTIDE SEQUENCE [LARGE SCALE GENOMIC DNA]</scope>
    <source>
        <strain evidence="4 5">ML1</strain>
    </source>
</reference>
<evidence type="ECO:0000256" key="2">
    <source>
        <dbReference type="SAM" id="MobiDB-lite"/>
    </source>
</evidence>
<evidence type="ECO:0000256" key="1">
    <source>
        <dbReference type="ARBA" id="ARBA00022801"/>
    </source>
</evidence>
<evidence type="ECO:0000313" key="5">
    <source>
        <dbReference type="Proteomes" id="UP001177295"/>
    </source>
</evidence>
<organism evidence="4 5">
    <name type="scientific">Candidatus Southlakia epibionticum</name>
    <dbReference type="NCBI Taxonomy" id="3043284"/>
    <lineage>
        <taxon>Bacteria</taxon>
        <taxon>Candidatus Saccharimonadota</taxon>
        <taxon>Candidatus Saccharimonadia</taxon>
        <taxon>Candidatus Saccharimonadales</taxon>
        <taxon>Candidatus Saccharimonadaceae</taxon>
        <taxon>Candidatus Southlakia</taxon>
    </lineage>
</organism>
<feature type="region of interest" description="Disordered" evidence="2">
    <location>
        <begin position="408"/>
        <end position="435"/>
    </location>
</feature>
<accession>A0ABY8WVB5</accession>
<evidence type="ECO:0000313" key="4">
    <source>
        <dbReference type="EMBL" id="WIO45956.1"/>
    </source>
</evidence>
<feature type="compositionally biased region" description="Polar residues" evidence="2">
    <location>
        <begin position="415"/>
        <end position="428"/>
    </location>
</feature>
<keyword evidence="3" id="KW-1133">Transmembrane helix</keyword>
<dbReference type="InterPro" id="IPR023365">
    <property type="entry name" value="Sortase_dom-sf"/>
</dbReference>
<dbReference type="SUPFAM" id="SSF63817">
    <property type="entry name" value="Sortase"/>
    <property type="match status" value="1"/>
</dbReference>
<dbReference type="Pfam" id="PF04203">
    <property type="entry name" value="Sortase"/>
    <property type="match status" value="1"/>
</dbReference>
<feature type="compositionally biased region" description="Polar residues" evidence="2">
    <location>
        <begin position="78"/>
        <end position="93"/>
    </location>
</feature>
<keyword evidence="3" id="KW-0472">Membrane</keyword>
<dbReference type="InterPro" id="IPR005754">
    <property type="entry name" value="Sortase"/>
</dbReference>
<keyword evidence="1" id="KW-0378">Hydrolase</keyword>
<gene>
    <name evidence="4" type="ORF">SEML1_0327</name>
</gene>
<feature type="region of interest" description="Disordered" evidence="2">
    <location>
        <begin position="1"/>
        <end position="122"/>
    </location>
</feature>
<dbReference type="EMBL" id="CP124550">
    <property type="protein sequence ID" value="WIO45956.1"/>
    <property type="molecule type" value="Genomic_DNA"/>
</dbReference>
<sequence length="448" mass="48840">MNDDRSSLSVPSRQSADADISVSDNPAQKQAAANIVRGQIDTIYQNDPHATGAAPSTSTPSATSKPANQPTAAHYGYAQSTGTVAQTQATPQQRIAPGPGAVNTREDNPYSRTLSHDSPLKTQDSSWQKYHTAWQSYYQQYYERYYTSQVAAAKKSLNDQAEVHRTAAEKLRAVENTEALTPNEAIDDLRGSLRQKIRKRAAKVRKSRHFVPIMAALGVLLVFLFLQYNRVLFAYVEAYVAPGAMDPESIIVSSNAETPVSADPKLIIPKIAVDEPIVWDADASSQDSLNAAMTRGVVWFNIQGANARPGERGNFVVSGHSANDWLDSGNHKFVFARLERMAAGDVVYVNYNSKRYTYKITRTQVVKPTDVSALQIGSDKPYITLITCVPLGTALNRLLVFGEQISPSPDEAAASTETTKPAAKTNSAKKMPANSPTFIERLFGVGAR</sequence>